<gene>
    <name evidence="13" type="ORF">SeLEV6574_g01767</name>
</gene>
<feature type="region of interest" description="Disordered" evidence="11">
    <location>
        <begin position="339"/>
        <end position="359"/>
    </location>
</feature>
<comment type="similarity">
    <text evidence="1">Belongs to the protein kinase superfamily. STE Ser/Thr protein kinase family. STE20 subfamily.</text>
</comment>
<evidence type="ECO:0000256" key="1">
    <source>
        <dbReference type="ARBA" id="ARBA00008874"/>
    </source>
</evidence>
<dbReference type="PANTHER" id="PTHR48012">
    <property type="entry name" value="STERILE20-LIKE KINASE, ISOFORM B-RELATED"/>
    <property type="match status" value="1"/>
</dbReference>
<dbReference type="InterPro" id="IPR050629">
    <property type="entry name" value="STE20/SPS1-PAK"/>
</dbReference>
<organism evidence="13 14">
    <name type="scientific">Synchytrium endobioticum</name>
    <dbReference type="NCBI Taxonomy" id="286115"/>
    <lineage>
        <taxon>Eukaryota</taxon>
        <taxon>Fungi</taxon>
        <taxon>Fungi incertae sedis</taxon>
        <taxon>Chytridiomycota</taxon>
        <taxon>Chytridiomycota incertae sedis</taxon>
        <taxon>Chytridiomycetes</taxon>
        <taxon>Synchytriales</taxon>
        <taxon>Synchytriaceae</taxon>
        <taxon>Synchytrium</taxon>
    </lineage>
</organism>
<keyword evidence="4" id="KW-0808">Transferase</keyword>
<feature type="domain" description="Protein kinase" evidence="12">
    <location>
        <begin position="12"/>
        <end position="263"/>
    </location>
</feature>
<dbReference type="AlphaFoldDB" id="A0A507DBF7"/>
<evidence type="ECO:0000256" key="5">
    <source>
        <dbReference type="ARBA" id="ARBA00022741"/>
    </source>
</evidence>
<dbReference type="EC" id="2.7.11.1" evidence="2"/>
<dbReference type="PROSITE" id="PS50011">
    <property type="entry name" value="PROTEIN_KINASE_DOM"/>
    <property type="match status" value="1"/>
</dbReference>
<dbReference type="SUPFAM" id="SSF56112">
    <property type="entry name" value="Protein kinase-like (PK-like)"/>
    <property type="match status" value="1"/>
</dbReference>
<sequence length="520" mass="57565">MMDHKIDPTTLYQVDAQIGRGAYGEVFRGIDKATGTPIAIKILDFEAETSDDIEDIRKEIQILATLDTPYVTKYYGSYVKGSQLWIVMELCAGGSCLDLLKSGVFEETHIAIILRELLMALHHVHSTGKIHRDIKAANVLFSDLGDVKLADFGVSAQITSTMTRKNTFVGTPYWMAPEVIIRSAYNEKADIWSLGITAIEMAKGRPPNSSHPPMKVLFIIAQKDPPVLNGHFSPEFHDFVARCLAKRPSLRPHASDLLQHPFIQRAGDKAQLKQLIQERIAINKRQQNGNASPQAPPSFAPAAEVDIVEWDFMTSDKAPHQIPLPQDPQQIQPLLQRSSLKNGGTPRRESAMRQDSSQSIRRARGQSVIFAEDFHPWLGSDEVIFDRSELGAEIIQGVLVPSIKNVQKARQGVQSISTSLTRICTELQVISEVMPELGTHLMEEIVSQIKTSPNAGIKELLNTANANGPVSTSDGSRMQSSKAAPLTLPTPFYRRSPLAEALWNRWRKTVQENNGTSAPS</sequence>
<protein>
    <recommendedName>
        <fullName evidence="2">non-specific serine/threonine protein kinase</fullName>
        <ecNumber evidence="2">2.7.11.1</ecNumber>
    </recommendedName>
</protein>
<dbReference type="PANTHER" id="PTHR48012:SF10">
    <property type="entry name" value="FI20177P1"/>
    <property type="match status" value="1"/>
</dbReference>
<dbReference type="InterPro" id="IPR011009">
    <property type="entry name" value="Kinase-like_dom_sf"/>
</dbReference>
<dbReference type="GO" id="GO:0005524">
    <property type="term" value="F:ATP binding"/>
    <property type="evidence" value="ECO:0007669"/>
    <property type="project" value="UniProtKB-UniRule"/>
</dbReference>
<dbReference type="GO" id="GO:0005737">
    <property type="term" value="C:cytoplasm"/>
    <property type="evidence" value="ECO:0007669"/>
    <property type="project" value="TreeGrafter"/>
</dbReference>
<proteinExistence type="inferred from homology"/>
<keyword evidence="3" id="KW-0723">Serine/threonine-protein kinase</keyword>
<evidence type="ECO:0000259" key="12">
    <source>
        <dbReference type="PROSITE" id="PS50011"/>
    </source>
</evidence>
<evidence type="ECO:0000256" key="8">
    <source>
        <dbReference type="ARBA" id="ARBA00047899"/>
    </source>
</evidence>
<feature type="region of interest" description="Disordered" evidence="11">
    <location>
        <begin position="466"/>
        <end position="489"/>
    </location>
</feature>
<keyword evidence="6" id="KW-0418">Kinase</keyword>
<evidence type="ECO:0000256" key="3">
    <source>
        <dbReference type="ARBA" id="ARBA00022527"/>
    </source>
</evidence>
<keyword evidence="5 10" id="KW-0547">Nucleotide-binding</keyword>
<comment type="caution">
    <text evidence="13">The sequence shown here is derived from an EMBL/GenBank/DDBJ whole genome shotgun (WGS) entry which is preliminary data.</text>
</comment>
<feature type="compositionally biased region" description="Polar residues" evidence="11">
    <location>
        <begin position="466"/>
        <end position="482"/>
    </location>
</feature>
<evidence type="ECO:0000256" key="2">
    <source>
        <dbReference type="ARBA" id="ARBA00012513"/>
    </source>
</evidence>
<dbReference type="SMART" id="SM00220">
    <property type="entry name" value="S_TKc"/>
    <property type="match status" value="1"/>
</dbReference>
<dbReference type="InterPro" id="IPR017441">
    <property type="entry name" value="Protein_kinase_ATP_BS"/>
</dbReference>
<evidence type="ECO:0000313" key="13">
    <source>
        <dbReference type="EMBL" id="TPX48913.1"/>
    </source>
</evidence>
<evidence type="ECO:0000256" key="10">
    <source>
        <dbReference type="PROSITE-ProRule" id="PRU10141"/>
    </source>
</evidence>
<dbReference type="InterPro" id="IPR000719">
    <property type="entry name" value="Prot_kinase_dom"/>
</dbReference>
<keyword evidence="7 10" id="KW-0067">ATP-binding</keyword>
<dbReference type="Proteomes" id="UP000320475">
    <property type="component" value="Unassembled WGS sequence"/>
</dbReference>
<evidence type="ECO:0000256" key="7">
    <source>
        <dbReference type="ARBA" id="ARBA00022840"/>
    </source>
</evidence>
<dbReference type="CDD" id="cd06609">
    <property type="entry name" value="STKc_MST3_like"/>
    <property type="match status" value="1"/>
</dbReference>
<dbReference type="Gene3D" id="1.10.510.10">
    <property type="entry name" value="Transferase(Phosphotransferase) domain 1"/>
    <property type="match status" value="1"/>
</dbReference>
<evidence type="ECO:0000313" key="14">
    <source>
        <dbReference type="Proteomes" id="UP000320475"/>
    </source>
</evidence>
<evidence type="ECO:0000256" key="9">
    <source>
        <dbReference type="ARBA" id="ARBA00048679"/>
    </source>
</evidence>
<dbReference type="FunFam" id="1.10.510.10:FF:000499">
    <property type="entry name" value="Serine/threonine-protein kinase KIC1"/>
    <property type="match status" value="1"/>
</dbReference>
<comment type="catalytic activity">
    <reaction evidence="8">
        <text>L-threonyl-[protein] + ATP = O-phospho-L-threonyl-[protein] + ADP + H(+)</text>
        <dbReference type="Rhea" id="RHEA:46608"/>
        <dbReference type="Rhea" id="RHEA-COMP:11060"/>
        <dbReference type="Rhea" id="RHEA-COMP:11605"/>
        <dbReference type="ChEBI" id="CHEBI:15378"/>
        <dbReference type="ChEBI" id="CHEBI:30013"/>
        <dbReference type="ChEBI" id="CHEBI:30616"/>
        <dbReference type="ChEBI" id="CHEBI:61977"/>
        <dbReference type="ChEBI" id="CHEBI:456216"/>
        <dbReference type="EC" id="2.7.11.1"/>
    </reaction>
</comment>
<dbReference type="Pfam" id="PF00069">
    <property type="entry name" value="Pkinase"/>
    <property type="match status" value="1"/>
</dbReference>
<accession>A0A507DBF7</accession>
<dbReference type="OrthoDB" id="248923at2759"/>
<dbReference type="VEuPathDB" id="FungiDB:SeMB42_g05842"/>
<evidence type="ECO:0000256" key="4">
    <source>
        <dbReference type="ARBA" id="ARBA00022679"/>
    </source>
</evidence>
<reference evidence="13 14" key="1">
    <citation type="journal article" date="2019" name="Sci. Rep.">
        <title>Comparative genomics of chytrid fungi reveal insights into the obligate biotrophic and pathogenic lifestyle of Synchytrium endobioticum.</title>
        <authorList>
            <person name="van de Vossenberg B.T.L.H."/>
            <person name="Warris S."/>
            <person name="Nguyen H.D.T."/>
            <person name="van Gent-Pelzer M.P.E."/>
            <person name="Joly D.L."/>
            <person name="van de Geest H.C."/>
            <person name="Bonants P.J.M."/>
            <person name="Smith D.S."/>
            <person name="Levesque C.A."/>
            <person name="van der Lee T.A.J."/>
        </authorList>
    </citation>
    <scope>NUCLEOTIDE SEQUENCE [LARGE SCALE GENOMIC DNA]</scope>
    <source>
        <strain evidence="13 14">LEV6574</strain>
    </source>
</reference>
<feature type="binding site" evidence="10">
    <location>
        <position position="41"/>
    </location>
    <ligand>
        <name>ATP</name>
        <dbReference type="ChEBI" id="CHEBI:30616"/>
    </ligand>
</feature>
<dbReference type="GO" id="GO:0004674">
    <property type="term" value="F:protein serine/threonine kinase activity"/>
    <property type="evidence" value="ECO:0007669"/>
    <property type="project" value="UniProtKB-KW"/>
</dbReference>
<evidence type="ECO:0000256" key="11">
    <source>
        <dbReference type="SAM" id="MobiDB-lite"/>
    </source>
</evidence>
<name>A0A507DBF7_9FUNG</name>
<dbReference type="EMBL" id="QEAM01000043">
    <property type="protein sequence ID" value="TPX48913.1"/>
    <property type="molecule type" value="Genomic_DNA"/>
</dbReference>
<evidence type="ECO:0000256" key="6">
    <source>
        <dbReference type="ARBA" id="ARBA00022777"/>
    </source>
</evidence>
<dbReference type="PROSITE" id="PS00107">
    <property type="entry name" value="PROTEIN_KINASE_ATP"/>
    <property type="match status" value="1"/>
</dbReference>
<comment type="catalytic activity">
    <reaction evidence="9">
        <text>L-seryl-[protein] + ATP = O-phospho-L-seryl-[protein] + ADP + H(+)</text>
        <dbReference type="Rhea" id="RHEA:17989"/>
        <dbReference type="Rhea" id="RHEA-COMP:9863"/>
        <dbReference type="Rhea" id="RHEA-COMP:11604"/>
        <dbReference type="ChEBI" id="CHEBI:15378"/>
        <dbReference type="ChEBI" id="CHEBI:29999"/>
        <dbReference type="ChEBI" id="CHEBI:30616"/>
        <dbReference type="ChEBI" id="CHEBI:83421"/>
        <dbReference type="ChEBI" id="CHEBI:456216"/>
        <dbReference type="EC" id="2.7.11.1"/>
    </reaction>
</comment>